<dbReference type="GO" id="GO:0003950">
    <property type="term" value="F:NAD+ poly-ADP-ribosyltransferase activity"/>
    <property type="evidence" value="ECO:0007669"/>
    <property type="project" value="InterPro"/>
</dbReference>
<feature type="domain" description="UBC core" evidence="6">
    <location>
        <begin position="922"/>
        <end position="1091"/>
    </location>
</feature>
<feature type="region of interest" description="Disordered" evidence="5">
    <location>
        <begin position="817"/>
        <end position="857"/>
    </location>
</feature>
<comment type="caution">
    <text evidence="7">The sequence shown here is derived from an EMBL/GenBank/DDBJ whole genome shotgun (WGS) entry which is preliminary data.</text>
</comment>
<dbReference type="Gene3D" id="3.10.110.10">
    <property type="entry name" value="Ubiquitin Conjugating Enzyme"/>
    <property type="match status" value="1"/>
</dbReference>
<dbReference type="GO" id="GO:0016779">
    <property type="term" value="F:nucleotidyltransferase activity"/>
    <property type="evidence" value="ECO:0007669"/>
    <property type="project" value="UniProtKB-KW"/>
</dbReference>
<evidence type="ECO:0000313" key="7">
    <source>
        <dbReference type="EMBL" id="KAA8642063.1"/>
    </source>
</evidence>
<dbReference type="CDD" id="cd23802">
    <property type="entry name" value="UBCc_UBE2Q"/>
    <property type="match status" value="1"/>
</dbReference>
<organism evidence="7 8">
    <name type="scientific">Aspergillus tanneri</name>
    <dbReference type="NCBI Taxonomy" id="1220188"/>
    <lineage>
        <taxon>Eukaryota</taxon>
        <taxon>Fungi</taxon>
        <taxon>Dikarya</taxon>
        <taxon>Ascomycota</taxon>
        <taxon>Pezizomycotina</taxon>
        <taxon>Eurotiomycetes</taxon>
        <taxon>Eurotiomycetidae</taxon>
        <taxon>Eurotiales</taxon>
        <taxon>Aspergillaceae</taxon>
        <taxon>Aspergillus</taxon>
        <taxon>Aspergillus subgen. Circumdati</taxon>
    </lineage>
</organism>
<keyword evidence="2" id="KW-0808">Transferase</keyword>
<dbReference type="InterPro" id="IPR012317">
    <property type="entry name" value="Poly(ADP-ribose)pol_cat_dom"/>
</dbReference>
<keyword evidence="1" id="KW-0328">Glycosyltransferase</keyword>
<dbReference type="Gene3D" id="3.90.228.10">
    <property type="match status" value="1"/>
</dbReference>
<dbReference type="Proteomes" id="UP000324241">
    <property type="component" value="Unassembled WGS sequence"/>
</dbReference>
<evidence type="ECO:0000256" key="4">
    <source>
        <dbReference type="ARBA" id="ARBA00023027"/>
    </source>
</evidence>
<dbReference type="EMBL" id="QUQM01000008">
    <property type="protein sequence ID" value="KAA8642063.1"/>
    <property type="molecule type" value="Genomic_DNA"/>
</dbReference>
<evidence type="ECO:0000256" key="1">
    <source>
        <dbReference type="ARBA" id="ARBA00022676"/>
    </source>
</evidence>
<keyword evidence="4" id="KW-0520">NAD</keyword>
<evidence type="ECO:0000259" key="6">
    <source>
        <dbReference type="PROSITE" id="PS50127"/>
    </source>
</evidence>
<reference evidence="7 8" key="1">
    <citation type="submission" date="2019-08" db="EMBL/GenBank/DDBJ databases">
        <title>The genome sequence of a newly discovered highly antifungal drug resistant Aspergillus species, Aspergillus tanneri NIH 1004.</title>
        <authorList>
            <person name="Mounaud S."/>
            <person name="Singh I."/>
            <person name="Joardar V."/>
            <person name="Pakala S."/>
            <person name="Pakala S."/>
            <person name="Venepally P."/>
            <person name="Chung J.K."/>
            <person name="Losada L."/>
            <person name="Nierman W.C."/>
        </authorList>
    </citation>
    <scope>NUCLEOTIDE SEQUENCE [LARGE SCALE GENOMIC DNA]</scope>
    <source>
        <strain evidence="7 8">NIH1004</strain>
    </source>
</reference>
<dbReference type="RefSeq" id="XP_033421425.1">
    <property type="nucleotide sequence ID" value="XM_033575570.1"/>
</dbReference>
<dbReference type="Pfam" id="PF00179">
    <property type="entry name" value="UQ_con"/>
    <property type="match status" value="1"/>
</dbReference>
<dbReference type="VEuPathDB" id="FungiDB:EYZ11_011507"/>
<dbReference type="InterPro" id="IPR000608">
    <property type="entry name" value="UBC"/>
</dbReference>
<accession>A0A5M9MAV9</accession>
<gene>
    <name evidence="7" type="ORF">ATNIH1004_011003</name>
</gene>
<sequence length="1102" mass="122645">MPRKDFQRDLAQASVPGLFAHLNDVRPGDEDGSIYFTYSLPFSAQKVDLQVSVLDTSEYPKNHTYFAFAATDTIPEAVSTALERFQPSDICSSVQGFLENISSCLDDAVLGLPSTTDLEDDVDIPSPLLSDDGMDWESEGDDLYGPVKDHLAMLAEMRVDLRAVKAAGYKVGHLGHLSEAVILAVSCRIGKLGISYEAMKAWDIRPSEYLVLLIRYPQGYTHFDSIISKVKSGVNPPFQMHVGVCDSYKPSLDCAWMIFDSTAQNIATVDTAHRSAGPELRPLFISKSLCSLLNNHFAQLLVYRLEHGYSWTGAELYLNTNQGKISDAQESQEPAYLVPDNWDPSAPAFLQADHFFDAGMISSRLSFPPLAMQFTLRRLVKCVEFCLNCYCKIESGFEALKPYVCSKGLCLYQYMRLGMGPSLEWEILSQPYVVDMLISFAYARASSGQLTDFPSGLGLQVPSIGTGKEKAKAYPAKLNTTRMELQVTGPMSLKPGDWILFTERTKTGEISGHAQWHCRVMSNVFSPFYQISTPIGSPNANPLIGSPEVQFTVYNTDFDNLDDKQKRATILMLLDTLPNVDCMRSYMTSQWAGRSERSLSTWTEKISSAALYVLRWIVASNRSCIMYDENPEHQVAGVGGYMQFRLAQGAPDKEQRFVQAVKSTSSRLKLQYPTLFAWHGSALHNWHSILREGLHFKYVAHGRACGDGVYMSNHFNTSMSYTSAYSNHKIWPNSQLAIHSAISLNEVVNAPAEFVTASTCYVVKQLEWIQPRYLFIQCKDPKVKQANVKPSSIYHQDPRYVAYGPSQKPIVIPLSALSSRGGQNPEMGTASKSHKQQTNRKSKSICTSDDGGDNDANSITTLAEDDMLLNSDGEDGDLRCLDAKGIGGHARTDYLTQTDYRPGKLQESSLKLLGPPQYATTQATKALQQHLRATLKVQNNAPLHELGWYIDPNLISNIYQWIVEMHSFDSDSPLAWDLKKAKMTSVVLEIRFPPQFPMSPPFVRVIRPRFVLFSNGGGGHITAGGAVCMELLTNSGWSPVTSIERVLLQVRIAITSTDPRPARLERSQKTDYSVGEAVDAYVRVCQFHGWQVPADLCQVSWS</sequence>
<dbReference type="AlphaFoldDB" id="A0A5M9MAV9"/>
<dbReference type="InterPro" id="IPR051838">
    <property type="entry name" value="ARTD_PARP"/>
</dbReference>
<dbReference type="SUPFAM" id="SSF56399">
    <property type="entry name" value="ADP-ribosylation"/>
    <property type="match status" value="1"/>
</dbReference>
<dbReference type="FunFam" id="3.10.110.10:FF:000107">
    <property type="entry name" value="Ubiquitin conjugating enzyme, putative"/>
    <property type="match status" value="1"/>
</dbReference>
<dbReference type="PANTHER" id="PTHR21328">
    <property type="entry name" value="POLY ADP-RIBOSE POLYMERASE FAMILY, MEMBER PARP"/>
    <property type="match status" value="1"/>
</dbReference>
<keyword evidence="3" id="KW-0548">Nucleotidyltransferase</keyword>
<name>A0A5M9MAV9_9EURO</name>
<protein>
    <recommendedName>
        <fullName evidence="6">UBC core domain-containing protein</fullName>
    </recommendedName>
</protein>
<evidence type="ECO:0000256" key="2">
    <source>
        <dbReference type="ARBA" id="ARBA00022679"/>
    </source>
</evidence>
<dbReference type="SUPFAM" id="SSF54495">
    <property type="entry name" value="UBC-like"/>
    <property type="match status" value="1"/>
</dbReference>
<dbReference type="PROSITE" id="PS50127">
    <property type="entry name" value="UBC_2"/>
    <property type="match status" value="1"/>
</dbReference>
<dbReference type="GeneID" id="54333704"/>
<proteinExistence type="predicted"/>
<dbReference type="Pfam" id="PF00644">
    <property type="entry name" value="PARP"/>
    <property type="match status" value="1"/>
</dbReference>
<evidence type="ECO:0000256" key="5">
    <source>
        <dbReference type="SAM" id="MobiDB-lite"/>
    </source>
</evidence>
<feature type="compositionally biased region" description="Basic residues" evidence="5">
    <location>
        <begin position="832"/>
        <end position="843"/>
    </location>
</feature>
<dbReference type="InterPro" id="IPR016135">
    <property type="entry name" value="UBQ-conjugating_enzyme/RWD"/>
</dbReference>
<evidence type="ECO:0000256" key="3">
    <source>
        <dbReference type="ARBA" id="ARBA00022695"/>
    </source>
</evidence>
<dbReference type="OrthoDB" id="109543at2759"/>
<evidence type="ECO:0000313" key="8">
    <source>
        <dbReference type="Proteomes" id="UP000324241"/>
    </source>
</evidence>